<keyword evidence="1" id="KW-0472">Membrane</keyword>
<keyword evidence="1" id="KW-0813">Transport</keyword>
<dbReference type="GO" id="GO:0015813">
    <property type="term" value="P:L-glutamate transmembrane transport"/>
    <property type="evidence" value="ECO:0007669"/>
    <property type="project" value="UniProtKB-UniRule"/>
</dbReference>
<feature type="transmembrane region" description="Helical" evidence="1">
    <location>
        <begin position="155"/>
        <end position="182"/>
    </location>
</feature>
<comment type="function">
    <text evidence="1">Catalyzes the sodium-dependent transport of glutamate.</text>
</comment>
<proteinExistence type="inferred from homology"/>
<organism evidence="3 4">
    <name type="scientific">Psittacicella hinzii</name>
    <dbReference type="NCBI Taxonomy" id="2028575"/>
    <lineage>
        <taxon>Bacteria</taxon>
        <taxon>Pseudomonadati</taxon>
        <taxon>Pseudomonadota</taxon>
        <taxon>Gammaproteobacteria</taxon>
        <taxon>Pasteurellales</taxon>
        <taxon>Psittacicellaceae</taxon>
        <taxon>Psittacicella</taxon>
    </lineage>
</organism>
<keyword evidence="1" id="KW-0812">Transmembrane</keyword>
<reference evidence="3 4" key="1">
    <citation type="submission" date="2017-08" db="EMBL/GenBank/DDBJ databases">
        <title>Reclassification of Bisgaard taxon 37 and 44.</title>
        <authorList>
            <person name="Christensen H."/>
        </authorList>
    </citation>
    <scope>NUCLEOTIDE SEQUENCE [LARGE SCALE GENOMIC DNA]</scope>
    <source>
        <strain evidence="3 4">111</strain>
    </source>
</reference>
<comment type="caution">
    <text evidence="3">The sequence shown here is derived from an EMBL/GenBank/DDBJ whole genome shotgun (WGS) entry which is preliminary data.</text>
</comment>
<evidence type="ECO:0000256" key="1">
    <source>
        <dbReference type="HAMAP-Rule" id="MF_02062"/>
    </source>
</evidence>
<dbReference type="PANTHER" id="PTHR36178">
    <property type="entry name" value="SLR0625 PROTEIN"/>
    <property type="match status" value="1"/>
</dbReference>
<dbReference type="GO" id="GO:0015501">
    <property type="term" value="F:glutamate:sodium symporter activity"/>
    <property type="evidence" value="ECO:0007669"/>
    <property type="project" value="UniProtKB-UniRule"/>
</dbReference>
<dbReference type="EMBL" id="NRJG01000084">
    <property type="protein sequence ID" value="RIY37542.1"/>
    <property type="molecule type" value="Genomic_DNA"/>
</dbReference>
<dbReference type="Proteomes" id="UP000265916">
    <property type="component" value="Unassembled WGS sequence"/>
</dbReference>
<feature type="transmembrane region" description="Helical" evidence="1">
    <location>
        <begin position="309"/>
        <end position="329"/>
    </location>
</feature>
<comment type="similarity">
    <text evidence="1">Belongs to the glutamate:Na(+) symporter (ESS) (TC 2.A.27) family.</text>
</comment>
<keyword evidence="1" id="KW-0029">Amino-acid transport</keyword>
<feature type="transmembrane region" description="Helical" evidence="1">
    <location>
        <begin position="341"/>
        <end position="364"/>
    </location>
</feature>
<feature type="transmembrane region" description="Helical" evidence="1">
    <location>
        <begin position="218"/>
        <end position="234"/>
    </location>
</feature>
<feature type="transmembrane region" description="Helical" evidence="1">
    <location>
        <begin position="33"/>
        <end position="52"/>
    </location>
</feature>
<dbReference type="AlphaFoldDB" id="A0A3A1YHB9"/>
<evidence type="ECO:0000313" key="4">
    <source>
        <dbReference type="Proteomes" id="UP000265916"/>
    </source>
</evidence>
<keyword evidence="1" id="KW-0915">Sodium</keyword>
<dbReference type="InterPro" id="IPR004445">
    <property type="entry name" value="GltS"/>
</dbReference>
<comment type="subcellular location">
    <subcellularLocation>
        <location evidence="1">Cell inner membrane</location>
        <topology evidence="1">Multi-pass membrane protein</topology>
    </subcellularLocation>
</comment>
<evidence type="ECO:0000313" key="3">
    <source>
        <dbReference type="EMBL" id="RIY37542.1"/>
    </source>
</evidence>
<dbReference type="GO" id="GO:0005886">
    <property type="term" value="C:plasma membrane"/>
    <property type="evidence" value="ECO:0007669"/>
    <property type="project" value="UniProtKB-SubCell"/>
</dbReference>
<keyword evidence="1" id="KW-0739">Sodium transport</keyword>
<feature type="transmembrane region" description="Helical" evidence="1">
    <location>
        <begin position="92"/>
        <end position="110"/>
    </location>
</feature>
<keyword evidence="1" id="KW-1003">Cell membrane</keyword>
<feature type="transmembrane region" description="Helical" evidence="1">
    <location>
        <begin position="64"/>
        <end position="80"/>
    </location>
</feature>
<accession>A0A3A1YHB9</accession>
<gene>
    <name evidence="1 3" type="primary">gltS</name>
    <name evidence="3" type="ORF">CKF58_04825</name>
</gene>
<feature type="transmembrane region" description="Helical" evidence="1">
    <location>
        <begin position="254"/>
        <end position="272"/>
    </location>
</feature>
<keyword evidence="1" id="KW-0997">Cell inner membrane</keyword>
<keyword evidence="1" id="KW-1133">Transmembrane helix</keyword>
<dbReference type="HAMAP" id="MF_02062">
    <property type="entry name" value="GltS"/>
    <property type="match status" value="1"/>
</dbReference>
<feature type="transmembrane region" description="Helical" evidence="1">
    <location>
        <begin position="376"/>
        <end position="399"/>
    </location>
</feature>
<evidence type="ECO:0000256" key="2">
    <source>
        <dbReference type="NCBIfam" id="TIGR00210"/>
    </source>
</evidence>
<keyword evidence="1" id="KW-0406">Ion transport</keyword>
<feature type="transmembrane region" description="Helical" evidence="1">
    <location>
        <begin position="284"/>
        <end position="303"/>
    </location>
</feature>
<dbReference type="OrthoDB" id="4921038at2"/>
<dbReference type="NCBIfam" id="TIGR00210">
    <property type="entry name" value="gltS"/>
    <property type="match status" value="1"/>
</dbReference>
<keyword evidence="1" id="KW-0769">Symport</keyword>
<sequence length="404" mass="43579">MVDGFTTLFCACVVLLVGRVVNRYVPFLEKFHIPTPVSGGLLVAVVLGILYYTMGIRFAFDGNLSSTFMLLFFASIGYSADFKKLRAGGKGLILLLLACSGMVIIQDIAGIGLAKLVGLDDLYGLIAGSVTLVGGHGTGAAWGQTFEQTYGLANASAAAMACATWGLISGGIIGGPVAEFLIKRHKLKEGTRTVQAYDENDHESFEDEQQARPIRTSSVTEGLICLAFAMFIGSRLYDYVTSLQLAYWPNIPKFVYVLLMGIVLRTILKGLFKRELKEVTIDVLGNVSLSIFIAISLISIKIWQLSALALPIFVILVVQTILVIIYSVFVTFNVMGRNYDAAVMCAGQCGFSLGATPTAVANMQSVTNHFGHSHKAFLLIPLVGAFFIDFVNAIAITFFSTAIK</sequence>
<name>A0A3A1YHB9_9GAMM</name>
<dbReference type="Pfam" id="PF03616">
    <property type="entry name" value="Glt_symporter"/>
    <property type="match status" value="1"/>
</dbReference>
<keyword evidence="4" id="KW-1185">Reference proteome</keyword>
<dbReference type="PANTHER" id="PTHR36178:SF1">
    <property type="entry name" value="SODIUM_GLUTAMATE SYMPORTER"/>
    <property type="match status" value="1"/>
</dbReference>
<protein>
    <recommendedName>
        <fullName evidence="1 2">Sodium/glutamate symporter</fullName>
    </recommendedName>
</protein>